<protein>
    <submittedName>
        <fullName evidence="2">Uncharacterized protein</fullName>
    </submittedName>
</protein>
<comment type="caution">
    <text evidence="2">The sequence shown here is derived from an EMBL/GenBank/DDBJ whole genome shotgun (WGS) entry which is preliminary data.</text>
</comment>
<evidence type="ECO:0000313" key="2">
    <source>
        <dbReference type="EMBL" id="GAV09228.1"/>
    </source>
</evidence>
<gene>
    <name evidence="2" type="primary">RvY_18802-1</name>
    <name evidence="2" type="synonym">RvY_18802.1</name>
    <name evidence="2" type="ORF">RvY_18802</name>
</gene>
<proteinExistence type="predicted"/>
<feature type="region of interest" description="Disordered" evidence="1">
    <location>
        <begin position="145"/>
        <end position="179"/>
    </location>
</feature>
<dbReference type="EMBL" id="BDGG01000021">
    <property type="protein sequence ID" value="GAV09228.1"/>
    <property type="molecule type" value="Genomic_DNA"/>
</dbReference>
<dbReference type="AlphaFoldDB" id="A0A1D1WA02"/>
<dbReference type="Proteomes" id="UP000186922">
    <property type="component" value="Unassembled WGS sequence"/>
</dbReference>
<feature type="compositionally biased region" description="Basic residues" evidence="1">
    <location>
        <begin position="338"/>
        <end position="353"/>
    </location>
</feature>
<evidence type="ECO:0000256" key="1">
    <source>
        <dbReference type="SAM" id="MobiDB-lite"/>
    </source>
</evidence>
<name>A0A1D1WA02_RAMVA</name>
<feature type="compositionally biased region" description="Acidic residues" evidence="1">
    <location>
        <begin position="357"/>
        <end position="372"/>
    </location>
</feature>
<feature type="region of interest" description="Disordered" evidence="1">
    <location>
        <begin position="334"/>
        <end position="372"/>
    </location>
</feature>
<evidence type="ECO:0000313" key="3">
    <source>
        <dbReference type="Proteomes" id="UP000186922"/>
    </source>
</evidence>
<keyword evidence="3" id="KW-1185">Reference proteome</keyword>
<organism evidence="2 3">
    <name type="scientific">Ramazzottius varieornatus</name>
    <name type="common">Water bear</name>
    <name type="synonym">Tardigrade</name>
    <dbReference type="NCBI Taxonomy" id="947166"/>
    <lineage>
        <taxon>Eukaryota</taxon>
        <taxon>Metazoa</taxon>
        <taxon>Ecdysozoa</taxon>
        <taxon>Tardigrada</taxon>
        <taxon>Eutardigrada</taxon>
        <taxon>Parachela</taxon>
        <taxon>Hypsibioidea</taxon>
        <taxon>Ramazzottiidae</taxon>
        <taxon>Ramazzottius</taxon>
    </lineage>
</organism>
<accession>A0A1D1WA02</accession>
<sequence>MFSLMGDVVGSAVVFFHKQKEQRPLCLVRAMALTDLQPCGAEGAIREKTVCRARILDKWWPCLVVEIEESRQLSEQIIKVYREEYHLEKRGVRLSEELGLRSADGPMTVDNGRAESPEVYAPLPAASHHGSDRSFASASTAYSPRKFPSLSSLPAGLPRSAGPRGRRDTGLPESSDDDVKEVALNDEQEIDLIQKSFTANFLRRGLPPLKKVPPPSKKVTAGLAALPKRVWSPRYKEDITVTELRDAMWQCDTWHAASKGALRCIYTFDELKEGVPNPAGAAMRNKKLLEQSKLSVIFEISKEMCREHFDQELTRREFGKHVGTHKSCLRRELGLPPRYKRPHVKSASRKKRRSDHEEEASEMETEDEEDAA</sequence>
<reference evidence="2 3" key="1">
    <citation type="journal article" date="2016" name="Nat. Commun.">
        <title>Extremotolerant tardigrade genome and improved radiotolerance of human cultured cells by tardigrade-unique protein.</title>
        <authorList>
            <person name="Hashimoto T."/>
            <person name="Horikawa D.D."/>
            <person name="Saito Y."/>
            <person name="Kuwahara H."/>
            <person name="Kozuka-Hata H."/>
            <person name="Shin-I T."/>
            <person name="Minakuchi Y."/>
            <person name="Ohishi K."/>
            <person name="Motoyama A."/>
            <person name="Aizu T."/>
            <person name="Enomoto A."/>
            <person name="Kondo K."/>
            <person name="Tanaka S."/>
            <person name="Hara Y."/>
            <person name="Koshikawa S."/>
            <person name="Sagara H."/>
            <person name="Miura T."/>
            <person name="Yokobori S."/>
            <person name="Miyagawa K."/>
            <person name="Suzuki Y."/>
            <person name="Kubo T."/>
            <person name="Oyama M."/>
            <person name="Kohara Y."/>
            <person name="Fujiyama A."/>
            <person name="Arakawa K."/>
            <person name="Katayama T."/>
            <person name="Toyoda A."/>
            <person name="Kunieda T."/>
        </authorList>
    </citation>
    <scope>NUCLEOTIDE SEQUENCE [LARGE SCALE GENOMIC DNA]</scope>
    <source>
        <strain evidence="2 3">YOKOZUNA-1</strain>
    </source>
</reference>